<dbReference type="PROSITE" id="PS50041">
    <property type="entry name" value="C_TYPE_LECTIN_2"/>
    <property type="match status" value="1"/>
</dbReference>
<dbReference type="PANTHER" id="PTHR22799:SF1">
    <property type="entry name" value="C-TYPE LECTIN DOMAIN FAMILY 11 MEMBER A"/>
    <property type="match status" value="1"/>
</dbReference>
<evidence type="ECO:0000256" key="3">
    <source>
        <dbReference type="ARBA" id="ARBA00022729"/>
    </source>
</evidence>
<accession>A0ABM1VZB3</accession>
<name>A0ABM1VZB3_APLCA</name>
<comment type="subcellular location">
    <subcellularLocation>
        <location evidence="1">Secreted</location>
    </subcellularLocation>
</comment>
<dbReference type="Gene3D" id="3.10.100.10">
    <property type="entry name" value="Mannose-Binding Protein A, subunit A"/>
    <property type="match status" value="1"/>
</dbReference>
<dbReference type="CDD" id="cd00037">
    <property type="entry name" value="CLECT"/>
    <property type="match status" value="1"/>
</dbReference>
<protein>
    <submittedName>
        <fullName evidence="7">Uncharacterized protein LOC118478382</fullName>
    </submittedName>
</protein>
<dbReference type="RefSeq" id="XP_035827756.1">
    <property type="nucleotide sequence ID" value="XM_035971863.1"/>
</dbReference>
<evidence type="ECO:0000313" key="7">
    <source>
        <dbReference type="RefSeq" id="XP_035827756.1"/>
    </source>
</evidence>
<evidence type="ECO:0000256" key="2">
    <source>
        <dbReference type="ARBA" id="ARBA00022525"/>
    </source>
</evidence>
<dbReference type="Proteomes" id="UP000694888">
    <property type="component" value="Unplaced"/>
</dbReference>
<dbReference type="InterPro" id="IPR016187">
    <property type="entry name" value="CTDL_fold"/>
</dbReference>
<dbReference type="Pfam" id="PF00059">
    <property type="entry name" value="Lectin_C"/>
    <property type="match status" value="1"/>
</dbReference>
<proteinExistence type="predicted"/>
<evidence type="ECO:0000256" key="4">
    <source>
        <dbReference type="ARBA" id="ARBA00022734"/>
    </source>
</evidence>
<evidence type="ECO:0000259" key="5">
    <source>
        <dbReference type="PROSITE" id="PS50041"/>
    </source>
</evidence>
<dbReference type="SUPFAM" id="SSF56436">
    <property type="entry name" value="C-type lectin-like"/>
    <property type="match status" value="1"/>
</dbReference>
<organism evidence="6 7">
    <name type="scientific">Aplysia californica</name>
    <name type="common">California sea hare</name>
    <dbReference type="NCBI Taxonomy" id="6500"/>
    <lineage>
        <taxon>Eukaryota</taxon>
        <taxon>Metazoa</taxon>
        <taxon>Spiralia</taxon>
        <taxon>Lophotrochozoa</taxon>
        <taxon>Mollusca</taxon>
        <taxon>Gastropoda</taxon>
        <taxon>Heterobranchia</taxon>
        <taxon>Euthyneura</taxon>
        <taxon>Tectipleura</taxon>
        <taxon>Aplysiida</taxon>
        <taxon>Aplysioidea</taxon>
        <taxon>Aplysiidae</taxon>
        <taxon>Aplysia</taxon>
    </lineage>
</organism>
<evidence type="ECO:0000256" key="1">
    <source>
        <dbReference type="ARBA" id="ARBA00004613"/>
    </source>
</evidence>
<evidence type="ECO:0000313" key="6">
    <source>
        <dbReference type="Proteomes" id="UP000694888"/>
    </source>
</evidence>
<keyword evidence="3" id="KW-0732">Signal</keyword>
<reference evidence="7" key="1">
    <citation type="submission" date="2025-08" db="UniProtKB">
        <authorList>
            <consortium name="RefSeq"/>
        </authorList>
    </citation>
    <scope>IDENTIFICATION</scope>
</reference>
<dbReference type="InterPro" id="IPR016186">
    <property type="entry name" value="C-type_lectin-like/link_sf"/>
</dbReference>
<keyword evidence="2" id="KW-0964">Secreted</keyword>
<sequence length="191" mass="21809">MVLDMFKEMDIRMKELKAKDKEFDAKITAIEAREQEMNYKLNDLRTRVENSKDAIISTTTGYRGHNYLLSKPILVNVHEANRLCRLYGGYLAEINDKQEFQHLADFSSSHVPGSVSIGVMLGATDEGHEGRWTFLTSGGNMTSFVWGNSEPSRGANQDCLYISTNSKTMMDEICLKYTSVWQWRFLCEINA</sequence>
<dbReference type="InterPro" id="IPR051663">
    <property type="entry name" value="CLec_Tetranectin-domain"/>
</dbReference>
<dbReference type="InterPro" id="IPR001304">
    <property type="entry name" value="C-type_lectin-like"/>
</dbReference>
<keyword evidence="6" id="KW-1185">Reference proteome</keyword>
<keyword evidence="4" id="KW-0430">Lectin</keyword>
<dbReference type="PANTHER" id="PTHR22799">
    <property type="entry name" value="TETRANECTIN-RELATED"/>
    <property type="match status" value="1"/>
</dbReference>
<dbReference type="SMART" id="SM00034">
    <property type="entry name" value="CLECT"/>
    <property type="match status" value="1"/>
</dbReference>
<gene>
    <name evidence="7" type="primary">LOC118478382</name>
</gene>
<feature type="domain" description="C-type lectin" evidence="5">
    <location>
        <begin position="62"/>
        <end position="174"/>
    </location>
</feature>
<dbReference type="GeneID" id="118478382"/>